<dbReference type="EMBL" id="JAENJH010000010">
    <property type="protein sequence ID" value="MBK1788460.1"/>
    <property type="molecule type" value="Genomic_DNA"/>
</dbReference>
<dbReference type="RefSeq" id="WP_200324390.1">
    <property type="nucleotide sequence ID" value="NZ_JAENJH010000010.1"/>
</dbReference>
<organism evidence="1 2">
    <name type="scientific">Prauserella cavernicola</name>
    <dbReference type="NCBI Taxonomy" id="2800127"/>
    <lineage>
        <taxon>Bacteria</taxon>
        <taxon>Bacillati</taxon>
        <taxon>Actinomycetota</taxon>
        <taxon>Actinomycetes</taxon>
        <taxon>Pseudonocardiales</taxon>
        <taxon>Pseudonocardiaceae</taxon>
        <taxon>Prauserella</taxon>
    </lineage>
</organism>
<name>A0A934QXF1_9PSEU</name>
<gene>
    <name evidence="1" type="ORF">JHE00_29375</name>
</gene>
<dbReference type="PANTHER" id="PTHR36221">
    <property type="entry name" value="DUF742 DOMAIN-CONTAINING PROTEIN"/>
    <property type="match status" value="1"/>
</dbReference>
<comment type="caution">
    <text evidence="1">The sequence shown here is derived from an EMBL/GenBank/DDBJ whole genome shotgun (WGS) entry which is preliminary data.</text>
</comment>
<protein>
    <submittedName>
        <fullName evidence="1">DUF742 domain-containing protein</fullName>
    </submittedName>
</protein>
<proteinExistence type="predicted"/>
<dbReference type="PANTHER" id="PTHR36221:SF1">
    <property type="entry name" value="DUF742 DOMAIN-CONTAINING PROTEIN"/>
    <property type="match status" value="1"/>
</dbReference>
<reference evidence="1" key="1">
    <citation type="submission" date="2020-12" db="EMBL/GenBank/DDBJ databases">
        <title>Prauserella sp. ASG 168, a novel actinomycete isolated from cave rock.</title>
        <authorList>
            <person name="Suriyachadkun C."/>
        </authorList>
    </citation>
    <scope>NUCLEOTIDE SEQUENCE</scope>
    <source>
        <strain evidence="1">ASG 168</strain>
    </source>
</reference>
<sequence>MSEAERSGSRRESTRSVPGLARPYAWTEGRTRPVIELAIEALVQTTADGHAVPFNRASPASTVTQLCLQPRSVAEIAAHLSVPLGVARVLVSDLLGSGYVIVRDTLGEDASWDERHDLLERVLSGLRTL</sequence>
<evidence type="ECO:0000313" key="2">
    <source>
        <dbReference type="Proteomes" id="UP000635245"/>
    </source>
</evidence>
<dbReference type="AlphaFoldDB" id="A0A934QXF1"/>
<dbReference type="InterPro" id="IPR007995">
    <property type="entry name" value="DUF742"/>
</dbReference>
<dbReference type="Proteomes" id="UP000635245">
    <property type="component" value="Unassembled WGS sequence"/>
</dbReference>
<accession>A0A934QXF1</accession>
<evidence type="ECO:0000313" key="1">
    <source>
        <dbReference type="EMBL" id="MBK1788460.1"/>
    </source>
</evidence>
<keyword evidence="2" id="KW-1185">Reference proteome</keyword>
<dbReference type="Pfam" id="PF05331">
    <property type="entry name" value="DUF742"/>
    <property type="match status" value="1"/>
</dbReference>